<dbReference type="InterPro" id="IPR001623">
    <property type="entry name" value="DnaJ_domain"/>
</dbReference>
<dbReference type="SMART" id="SM00271">
    <property type="entry name" value="DnaJ"/>
    <property type="match status" value="1"/>
</dbReference>
<dbReference type="SUPFAM" id="SSF46565">
    <property type="entry name" value="Chaperone J-domain"/>
    <property type="match status" value="1"/>
</dbReference>
<organism evidence="3">
    <name type="scientific">Psilocybe cubensis</name>
    <name type="common">Psychedelic mushroom</name>
    <name type="synonym">Stropharia cubensis</name>
    <dbReference type="NCBI Taxonomy" id="181762"/>
    <lineage>
        <taxon>Eukaryota</taxon>
        <taxon>Fungi</taxon>
        <taxon>Dikarya</taxon>
        <taxon>Basidiomycota</taxon>
        <taxon>Agaricomycotina</taxon>
        <taxon>Agaricomycetes</taxon>
        <taxon>Agaricomycetidae</taxon>
        <taxon>Agaricales</taxon>
        <taxon>Agaricineae</taxon>
        <taxon>Strophariaceae</taxon>
        <taxon>Psilocybe</taxon>
    </lineage>
</organism>
<dbReference type="AlphaFoldDB" id="A0A8H7XPT5"/>
<comment type="caution">
    <text evidence="3">The sequence shown here is derived from an EMBL/GenBank/DDBJ whole genome shotgun (WGS) entry which is preliminary data.</text>
</comment>
<dbReference type="Gene3D" id="1.10.287.110">
    <property type="entry name" value="DnaJ domain"/>
    <property type="match status" value="1"/>
</dbReference>
<dbReference type="GO" id="GO:0042407">
    <property type="term" value="P:cristae formation"/>
    <property type="evidence" value="ECO:0007669"/>
    <property type="project" value="TreeGrafter"/>
</dbReference>
<dbReference type="InterPro" id="IPR055225">
    <property type="entry name" value="DNAJC11-like_beta-barrel"/>
</dbReference>
<dbReference type="Pfam" id="PF11875">
    <property type="entry name" value="DnaJ-like_C11_C"/>
    <property type="match status" value="1"/>
</dbReference>
<dbReference type="InterPro" id="IPR024586">
    <property type="entry name" value="DnaJ-like_C11_C"/>
</dbReference>
<evidence type="ECO:0000256" key="1">
    <source>
        <dbReference type="ARBA" id="ARBA00023186"/>
    </source>
</evidence>
<dbReference type="InterPro" id="IPR036869">
    <property type="entry name" value="J_dom_sf"/>
</dbReference>
<dbReference type="Pfam" id="PF22774">
    <property type="entry name" value="DNAJC11_beta-barrel"/>
    <property type="match status" value="1"/>
</dbReference>
<feature type="domain" description="J" evidence="2">
    <location>
        <begin position="15"/>
        <end position="84"/>
    </location>
</feature>
<dbReference type="PANTHER" id="PTHR44157">
    <property type="entry name" value="DNAJ HOMOLOG SUBFAMILY C MEMBER 11"/>
    <property type="match status" value="1"/>
</dbReference>
<name>A0A8H7XPT5_PSICU</name>
<dbReference type="PANTHER" id="PTHR44157:SF1">
    <property type="entry name" value="DNAJ HOMOLOG SUBFAMILY C MEMBER 11"/>
    <property type="match status" value="1"/>
</dbReference>
<dbReference type="PROSITE" id="PS50076">
    <property type="entry name" value="DNAJ_2"/>
    <property type="match status" value="1"/>
</dbReference>
<evidence type="ECO:0000259" key="2">
    <source>
        <dbReference type="PROSITE" id="PS50076"/>
    </source>
</evidence>
<accession>A0A8H7XPT5</accession>
<sequence length="495" mass="55360">MDKETGIHRKADGDYLYAVLNLSKNASQAEINERHRSLSLIFHPDKQVDTTLKVTATKEFLEIQKAYQVGYLLRFLRSHVLHTGSDGLAVQWPPTLRFQTQEKVRESFYCATHKRIAYGIRERIQATRIVSQSLAYTIEKRLNNNTTFSFTGQTNPSKSKVSILSFVGTVRHQFSPRLNVLTSMTFVKPYPTRFEVNYEATGNIVNFKTALSPLLLDSYPPIMLSFSRQLFRSGPQRAKVDLNLTQSPSLSFFYISPPTLKINKQEDAVPPQLGPPTTLGIKYVAFERAYGVVFDRILPTLVAETSMTLVELSVRLKASIQLGFSGALYSLGAHWSSESIEAGSTLILNSSALVLQLEHIQAAKKAFDEDSDSRRERNAVESLLKDAVKKQLRHETEAEGLIIQEATYGVAESELGEGKDALSLDVKIPLQALVRKSQLHIPGGTSKTALQGFSDPAPFASKSLRIRYLFRGRLHYAEIPDYMPVVLPLSEHLVG</sequence>
<keyword evidence="1" id="KW-0143">Chaperone</keyword>
<gene>
    <name evidence="3" type="ORF">JR316_010241</name>
</gene>
<dbReference type="EMBL" id="JAFIQS010000011">
    <property type="protein sequence ID" value="KAG5164603.1"/>
    <property type="molecule type" value="Genomic_DNA"/>
</dbReference>
<protein>
    <recommendedName>
        <fullName evidence="2">J domain-containing protein</fullName>
    </recommendedName>
</protein>
<evidence type="ECO:0000313" key="3">
    <source>
        <dbReference type="EMBL" id="KAG5164603.1"/>
    </source>
</evidence>
<proteinExistence type="predicted"/>
<reference evidence="3" key="1">
    <citation type="submission" date="2021-02" db="EMBL/GenBank/DDBJ databases">
        <title>Psilocybe cubensis genome.</title>
        <authorList>
            <person name="Mckernan K.J."/>
            <person name="Crawford S."/>
            <person name="Trippe A."/>
            <person name="Kane L.T."/>
            <person name="Mclaughlin S."/>
        </authorList>
    </citation>
    <scope>NUCLEOTIDE SEQUENCE [LARGE SCALE GENOMIC DNA]</scope>
    <source>
        <strain evidence="3">MGC-MH-2018</strain>
    </source>
</reference>
<dbReference type="CDD" id="cd06257">
    <property type="entry name" value="DnaJ"/>
    <property type="match status" value="1"/>
</dbReference>
<dbReference type="Pfam" id="PF00226">
    <property type="entry name" value="DnaJ"/>
    <property type="match status" value="1"/>
</dbReference>
<dbReference type="GO" id="GO:0005739">
    <property type="term" value="C:mitochondrion"/>
    <property type="evidence" value="ECO:0007669"/>
    <property type="project" value="GOC"/>
</dbReference>
<dbReference type="InterPro" id="IPR052243">
    <property type="entry name" value="Mito_inner_membrane_organizer"/>
</dbReference>